<dbReference type="Pfam" id="PF12710">
    <property type="entry name" value="HAD"/>
    <property type="match status" value="1"/>
</dbReference>
<keyword evidence="2" id="KW-1133">Transmembrane helix</keyword>
<dbReference type="InterPro" id="IPR036412">
    <property type="entry name" value="HAD-like_sf"/>
</dbReference>
<reference evidence="3" key="1">
    <citation type="submission" date="2022-06" db="EMBL/GenBank/DDBJ databases">
        <title>Draft genome sequences of Leminorella grimontii str. JCM5902.</title>
        <authorList>
            <person name="Wakabayashi Y."/>
            <person name="Kojima K."/>
        </authorList>
    </citation>
    <scope>NUCLEOTIDE SEQUENCE</scope>
    <source>
        <strain evidence="3">JCM 5902</strain>
    </source>
</reference>
<gene>
    <name evidence="3" type="ORF">SOASR030_12970</name>
</gene>
<evidence type="ECO:0000313" key="3">
    <source>
        <dbReference type="EMBL" id="GKX55185.1"/>
    </source>
</evidence>
<proteinExistence type="predicted"/>
<keyword evidence="2" id="KW-0472">Membrane</keyword>
<dbReference type="NCBIfam" id="TIGR01545">
    <property type="entry name" value="YfhB_g-proteo"/>
    <property type="match status" value="1"/>
</dbReference>
<evidence type="ECO:0000256" key="2">
    <source>
        <dbReference type="SAM" id="Phobius"/>
    </source>
</evidence>
<evidence type="ECO:0000313" key="4">
    <source>
        <dbReference type="Proteomes" id="UP001058124"/>
    </source>
</evidence>
<keyword evidence="4" id="KW-1185">Reference proteome</keyword>
<protein>
    <submittedName>
        <fullName evidence="3">Phosphatidylglycerophosphatase C</fullName>
    </submittedName>
</protein>
<evidence type="ECO:0000256" key="1">
    <source>
        <dbReference type="ARBA" id="ARBA00022723"/>
    </source>
</evidence>
<dbReference type="RefSeq" id="WP_051155639.1">
    <property type="nucleotide sequence ID" value="NZ_BRLH01000002.1"/>
</dbReference>
<sequence>MSDGNAKPRHVFFDLDGTLHQQDLFGSFIRYLVRSLPANLLLLVPLLPIVGLGLLVNGRSAGWPVSLMLWAMTAGHAQGKLNWLMERFVTDIKSQLIPFPQVLERLAEYLDDENTTVWLVTGSPQPLVEAVYEDAFFLPRVNLVASQIVYRCGGWTISMRCLGREKVKQLEQRLGKPLALYSGYSDSEQDDPVMLHCLHRWRIDPQGNMKALTDDDISGAKRSGRP</sequence>
<keyword evidence="1" id="KW-0479">Metal-binding</keyword>
<dbReference type="Proteomes" id="UP001058124">
    <property type="component" value="Unassembled WGS sequence"/>
</dbReference>
<dbReference type="AlphaFoldDB" id="A0AAV5MZ97"/>
<dbReference type="Gene3D" id="1.20.1440.100">
    <property type="entry name" value="SG protein - dephosphorylation function"/>
    <property type="match status" value="1"/>
</dbReference>
<dbReference type="Gene3D" id="3.40.50.1000">
    <property type="entry name" value="HAD superfamily/HAD-like"/>
    <property type="match status" value="1"/>
</dbReference>
<organism evidence="3 4">
    <name type="scientific">Leminorella grimontii</name>
    <dbReference type="NCBI Taxonomy" id="82981"/>
    <lineage>
        <taxon>Bacteria</taxon>
        <taxon>Pseudomonadati</taxon>
        <taxon>Pseudomonadota</taxon>
        <taxon>Gammaproteobacteria</taxon>
        <taxon>Enterobacterales</taxon>
        <taxon>Budviciaceae</taxon>
        <taxon>Leminorella</taxon>
    </lineage>
</organism>
<dbReference type="EMBL" id="BRLH01000002">
    <property type="protein sequence ID" value="GKX55185.1"/>
    <property type="molecule type" value="Genomic_DNA"/>
</dbReference>
<dbReference type="InterPro" id="IPR006435">
    <property type="entry name" value="HAD-SF_hydro_IF_YfhB"/>
</dbReference>
<accession>A0AAV5MZ97</accession>
<name>A0AAV5MZ97_9GAMM</name>
<dbReference type="SUPFAM" id="SSF56784">
    <property type="entry name" value="HAD-like"/>
    <property type="match status" value="1"/>
</dbReference>
<dbReference type="GO" id="GO:0046872">
    <property type="term" value="F:metal ion binding"/>
    <property type="evidence" value="ECO:0007669"/>
    <property type="project" value="UniProtKB-KW"/>
</dbReference>
<keyword evidence="2" id="KW-0812">Transmembrane</keyword>
<dbReference type="InterPro" id="IPR023214">
    <property type="entry name" value="HAD_sf"/>
</dbReference>
<comment type="caution">
    <text evidence="3">The sequence shown here is derived from an EMBL/GenBank/DDBJ whole genome shotgun (WGS) entry which is preliminary data.</text>
</comment>
<feature type="transmembrane region" description="Helical" evidence="2">
    <location>
        <begin position="36"/>
        <end position="55"/>
    </location>
</feature>